<dbReference type="EMBL" id="RAQZ01000001">
    <property type="protein sequence ID" value="KAA1275088.1"/>
    <property type="molecule type" value="Genomic_DNA"/>
</dbReference>
<dbReference type="AlphaFoldDB" id="A0A641AB51"/>
<name>A0A641AB51_STAAU</name>
<comment type="caution">
    <text evidence="1">The sequence shown here is derived from an EMBL/GenBank/DDBJ whole genome shotgun (WGS) entry which is preliminary data.</text>
</comment>
<proteinExistence type="predicted"/>
<organism evidence="1">
    <name type="scientific">Staphylococcus aureus</name>
    <dbReference type="NCBI Taxonomy" id="1280"/>
    <lineage>
        <taxon>Bacteria</taxon>
        <taxon>Bacillati</taxon>
        <taxon>Bacillota</taxon>
        <taxon>Bacilli</taxon>
        <taxon>Bacillales</taxon>
        <taxon>Staphylococcaceae</taxon>
        <taxon>Staphylococcus</taxon>
    </lineage>
</organism>
<reference evidence="1" key="1">
    <citation type="submission" date="2018-09" db="EMBL/GenBank/DDBJ databases">
        <title>The microbial basis of impaired wound healing: differential roles for pathogens, 'bystanders', and strain-level diversification in clinical outcomes.</title>
        <authorList>
            <person name="Kalan L.R."/>
            <person name="Meisel J.S."/>
            <person name="Loesche M.A."/>
            <person name="Horwinski J."/>
            <person name="Soaita I."/>
            <person name="Chen X."/>
            <person name="Gardner S.E."/>
            <person name="Grice E.A."/>
        </authorList>
    </citation>
    <scope>NUCLEOTIDE SEQUENCE</scope>
    <source>
        <strain evidence="1">LK35</strain>
    </source>
</reference>
<accession>A0A641AB51</accession>
<gene>
    <name evidence="1" type="ORF">D7S40_01330</name>
</gene>
<protein>
    <submittedName>
        <fullName evidence="1">Uncharacterized protein</fullName>
    </submittedName>
</protein>
<sequence length="33" mass="3874">MFQWLKTAKSIRLLGIKKHTELNSCTPNVRKQC</sequence>
<evidence type="ECO:0000313" key="1">
    <source>
        <dbReference type="EMBL" id="KAA1275088.1"/>
    </source>
</evidence>